<dbReference type="InterPro" id="IPR003018">
    <property type="entry name" value="GAF"/>
</dbReference>
<dbReference type="Gene3D" id="3.30.450.40">
    <property type="match status" value="1"/>
</dbReference>
<dbReference type="SMART" id="SM00387">
    <property type="entry name" value="HATPase_c"/>
    <property type="match status" value="1"/>
</dbReference>
<dbReference type="SMART" id="SM00065">
    <property type="entry name" value="GAF"/>
    <property type="match status" value="1"/>
</dbReference>
<dbReference type="Proteomes" id="UP000247078">
    <property type="component" value="Unassembled WGS sequence"/>
</dbReference>
<dbReference type="GO" id="GO:0046983">
    <property type="term" value="F:protein dimerization activity"/>
    <property type="evidence" value="ECO:0007669"/>
    <property type="project" value="InterPro"/>
</dbReference>
<keyword evidence="7" id="KW-0902">Two-component regulatory system</keyword>
<dbReference type="CDD" id="cd16917">
    <property type="entry name" value="HATPase_UhpB-NarQ-NarX-like"/>
    <property type="match status" value="1"/>
</dbReference>
<evidence type="ECO:0000313" key="9">
    <source>
        <dbReference type="EMBL" id="PWW45167.1"/>
    </source>
</evidence>
<evidence type="ECO:0000313" key="10">
    <source>
        <dbReference type="Proteomes" id="UP000247078"/>
    </source>
</evidence>
<dbReference type="Pfam" id="PF07730">
    <property type="entry name" value="HisKA_3"/>
    <property type="match status" value="1"/>
</dbReference>
<dbReference type="InterPro" id="IPR050482">
    <property type="entry name" value="Sensor_HK_TwoCompSys"/>
</dbReference>
<evidence type="ECO:0000256" key="2">
    <source>
        <dbReference type="ARBA" id="ARBA00012438"/>
    </source>
</evidence>
<evidence type="ECO:0000256" key="6">
    <source>
        <dbReference type="ARBA" id="ARBA00022840"/>
    </source>
</evidence>
<sequence length="556" mass="61015">MTEQAGMQEMYTLKTIAETLNTSNDLNLMLDTVLGKLLELTGLTTGWVFLINNQGEYSCIADYSLPPALLHHDKEPMRCGSCWCVNRFRDGRLDNAVNIINCKRLEDAVDHQWGDTRDITHHATVPLRSGEKMLGLLNVAAPGKEHFNDSELALLQAVAYQIGSAMERMRLYSAEQRRADLYVRLGEFSRSLGVKVNDCNSGDDMAKTVVKLLGHHYDWPFAALLSQKNGSFMIQAAHAHGKSEMMTQSELSPTVETRMHRVIDSHRAMVLSATEIQDVSAICNTRFPMSVLASGLAAPIPLSSPGETAVLVVGLGSANGFLQADREVFDALAEHITASWESLRLVYKRRELTRLEERNRLARDLHDSVNQILFSLSLTAKGAESMLSASLQLHPAAEAMKDIRSLSQEALKEMRALIMQLRPAGLESGLLSALQEYGTGQGLQVVVHRTGMRSLPQSIEEGLWRIGQEALNNVRKHAGVPSAEISLQLSDQEAVLIITDHGKGGAKRREALPASPLGLSIMRERAQSLGGRLELVSSSRKGTSVTVVIPLPSESV</sequence>
<dbReference type="Pfam" id="PF02518">
    <property type="entry name" value="HATPase_c"/>
    <property type="match status" value="1"/>
</dbReference>
<comment type="catalytic activity">
    <reaction evidence="1">
        <text>ATP + protein L-histidine = ADP + protein N-phospho-L-histidine.</text>
        <dbReference type="EC" id="2.7.13.3"/>
    </reaction>
</comment>
<dbReference type="PROSITE" id="PS50109">
    <property type="entry name" value="HIS_KIN"/>
    <property type="match status" value="1"/>
</dbReference>
<keyword evidence="4" id="KW-0547">Nucleotide-binding</keyword>
<dbReference type="GO" id="GO:0005524">
    <property type="term" value="F:ATP binding"/>
    <property type="evidence" value="ECO:0007669"/>
    <property type="project" value="UniProtKB-KW"/>
</dbReference>
<dbReference type="InterPro" id="IPR029016">
    <property type="entry name" value="GAF-like_dom_sf"/>
</dbReference>
<dbReference type="EC" id="2.7.13.3" evidence="2"/>
<proteinExistence type="predicted"/>
<dbReference type="PANTHER" id="PTHR24421:SF40">
    <property type="entry name" value="SENSOR HISTIDINE KINASE YHCY"/>
    <property type="match status" value="1"/>
</dbReference>
<keyword evidence="3" id="KW-0808">Transferase</keyword>
<keyword evidence="6" id="KW-0067">ATP-binding</keyword>
<dbReference type="SUPFAM" id="SSF55874">
    <property type="entry name" value="ATPase domain of HSP90 chaperone/DNA topoisomerase II/histidine kinase"/>
    <property type="match status" value="1"/>
</dbReference>
<dbReference type="SUPFAM" id="SSF55781">
    <property type="entry name" value="GAF domain-like"/>
    <property type="match status" value="1"/>
</dbReference>
<dbReference type="Pfam" id="PF13185">
    <property type="entry name" value="GAF_2"/>
    <property type="match status" value="1"/>
</dbReference>
<dbReference type="Gene3D" id="1.20.5.1930">
    <property type="match status" value="1"/>
</dbReference>
<evidence type="ECO:0000256" key="4">
    <source>
        <dbReference type="ARBA" id="ARBA00022741"/>
    </source>
</evidence>
<dbReference type="InterPro" id="IPR011712">
    <property type="entry name" value="Sig_transdc_His_kin_sub3_dim/P"/>
</dbReference>
<dbReference type="InterPro" id="IPR005467">
    <property type="entry name" value="His_kinase_dom"/>
</dbReference>
<reference evidence="9 10" key="1">
    <citation type="submission" date="2018-05" db="EMBL/GenBank/DDBJ databases">
        <title>Freshwater and sediment microbial communities from various areas in North America, analyzing microbe dynamics in response to fracking.</title>
        <authorList>
            <person name="Lamendella R."/>
        </authorList>
    </citation>
    <scope>NUCLEOTIDE SEQUENCE [LARGE SCALE GENOMIC DNA]</scope>
    <source>
        <strain evidence="9 10">DB-3</strain>
    </source>
</reference>
<comment type="caution">
    <text evidence="9">The sequence shown here is derived from an EMBL/GenBank/DDBJ whole genome shotgun (WGS) entry which is preliminary data.</text>
</comment>
<dbReference type="PANTHER" id="PTHR24421">
    <property type="entry name" value="NITRATE/NITRITE SENSOR PROTEIN NARX-RELATED"/>
    <property type="match status" value="1"/>
</dbReference>
<dbReference type="InterPro" id="IPR036890">
    <property type="entry name" value="HATPase_C_sf"/>
</dbReference>
<evidence type="ECO:0000256" key="3">
    <source>
        <dbReference type="ARBA" id="ARBA00022679"/>
    </source>
</evidence>
<dbReference type="InterPro" id="IPR003594">
    <property type="entry name" value="HATPase_dom"/>
</dbReference>
<evidence type="ECO:0000256" key="1">
    <source>
        <dbReference type="ARBA" id="ARBA00000085"/>
    </source>
</evidence>
<dbReference type="GO" id="GO:0016020">
    <property type="term" value="C:membrane"/>
    <property type="evidence" value="ECO:0007669"/>
    <property type="project" value="InterPro"/>
</dbReference>
<evidence type="ECO:0000256" key="7">
    <source>
        <dbReference type="ARBA" id="ARBA00023012"/>
    </source>
</evidence>
<dbReference type="AlphaFoldDB" id="A0A855YEK4"/>
<name>A0A855YEK4_9BACL</name>
<dbReference type="EMBL" id="QGTZ01000001">
    <property type="protein sequence ID" value="PWW45167.1"/>
    <property type="molecule type" value="Genomic_DNA"/>
</dbReference>
<evidence type="ECO:0000259" key="8">
    <source>
        <dbReference type="PROSITE" id="PS50109"/>
    </source>
</evidence>
<keyword evidence="5" id="KW-0418">Kinase</keyword>
<dbReference type="GO" id="GO:0000155">
    <property type="term" value="F:phosphorelay sensor kinase activity"/>
    <property type="evidence" value="ECO:0007669"/>
    <property type="project" value="InterPro"/>
</dbReference>
<accession>A0A855YEK4</accession>
<protein>
    <recommendedName>
        <fullName evidence="2">histidine kinase</fullName>
        <ecNumber evidence="2">2.7.13.3</ecNumber>
    </recommendedName>
</protein>
<evidence type="ECO:0000256" key="5">
    <source>
        <dbReference type="ARBA" id="ARBA00022777"/>
    </source>
</evidence>
<gene>
    <name evidence="9" type="ORF">DET56_101367</name>
</gene>
<dbReference type="RefSeq" id="WP_109997995.1">
    <property type="nucleotide sequence ID" value="NZ_QGTZ01000001.1"/>
</dbReference>
<dbReference type="Gene3D" id="3.30.565.10">
    <property type="entry name" value="Histidine kinase-like ATPase, C-terminal domain"/>
    <property type="match status" value="1"/>
</dbReference>
<feature type="domain" description="Histidine kinase" evidence="8">
    <location>
        <begin position="360"/>
        <end position="553"/>
    </location>
</feature>
<organism evidence="9 10">
    <name type="scientific">Paenibacillus pabuli</name>
    <dbReference type="NCBI Taxonomy" id="1472"/>
    <lineage>
        <taxon>Bacteria</taxon>
        <taxon>Bacillati</taxon>
        <taxon>Bacillota</taxon>
        <taxon>Bacilli</taxon>
        <taxon>Bacillales</taxon>
        <taxon>Paenibacillaceae</taxon>
        <taxon>Paenibacillus</taxon>
    </lineage>
</organism>